<evidence type="ECO:0000313" key="1">
    <source>
        <dbReference type="EMBL" id="PZQ99209.1"/>
    </source>
</evidence>
<accession>A0A2W5SB37</accession>
<gene>
    <name evidence="1" type="ORF">DI533_00430</name>
</gene>
<sequence length="146" mass="15557">MQAGAAVPLALGSEIGTSLLGGMAGRDEAKGEQKRAEANSFVYRTRAIQTSTAARAGLNDELATLRATLAGNGQRPGVGTYEIMRELRDTRKRERRVAYGNEMAASYNADTEARIAKKKGQNALIGGFAGAAKPAFSLYDLYKKKA</sequence>
<name>A0A2W5SB37_CERSP</name>
<reference evidence="1 2" key="1">
    <citation type="submission" date="2017-08" db="EMBL/GenBank/DDBJ databases">
        <title>Infants hospitalized years apart are colonized by the same room-sourced microbial strains.</title>
        <authorList>
            <person name="Brooks B."/>
            <person name="Olm M.R."/>
            <person name="Firek B.A."/>
            <person name="Baker R."/>
            <person name="Thomas B.C."/>
            <person name="Morowitz M.J."/>
            <person name="Banfield J.F."/>
        </authorList>
    </citation>
    <scope>NUCLEOTIDE SEQUENCE [LARGE SCALE GENOMIC DNA]</scope>
    <source>
        <strain evidence="1">S2_003_000_R2_11</strain>
    </source>
</reference>
<dbReference type="AlphaFoldDB" id="A0A2W5SB37"/>
<organism evidence="1 2">
    <name type="scientific">Cereibacter sphaeroides</name>
    <name type="common">Rhodobacter sphaeroides</name>
    <dbReference type="NCBI Taxonomy" id="1063"/>
    <lineage>
        <taxon>Bacteria</taxon>
        <taxon>Pseudomonadati</taxon>
        <taxon>Pseudomonadota</taxon>
        <taxon>Alphaproteobacteria</taxon>
        <taxon>Rhodobacterales</taxon>
        <taxon>Paracoccaceae</taxon>
        <taxon>Cereibacter</taxon>
    </lineage>
</organism>
<proteinExistence type="predicted"/>
<dbReference type="Proteomes" id="UP000248975">
    <property type="component" value="Unassembled WGS sequence"/>
</dbReference>
<dbReference type="EMBL" id="QFQS01000001">
    <property type="protein sequence ID" value="PZQ99209.1"/>
    <property type="molecule type" value="Genomic_DNA"/>
</dbReference>
<comment type="caution">
    <text evidence="1">The sequence shown here is derived from an EMBL/GenBank/DDBJ whole genome shotgun (WGS) entry which is preliminary data.</text>
</comment>
<evidence type="ECO:0000313" key="2">
    <source>
        <dbReference type="Proteomes" id="UP000248975"/>
    </source>
</evidence>
<protein>
    <submittedName>
        <fullName evidence="1">Uncharacterized protein</fullName>
    </submittedName>
</protein>